<name>A0A072PM90_9EURO</name>
<gene>
    <name evidence="2" type="ORF">A1O9_06834</name>
</gene>
<dbReference type="GeneID" id="25281749"/>
<dbReference type="OrthoDB" id="194468at2759"/>
<accession>A0A072PM90</accession>
<dbReference type="PANTHER" id="PTHR43794:SF5">
    <property type="entry name" value="CHLOROHYDROLASE FAMILY PROTEIN"/>
    <property type="match status" value="1"/>
</dbReference>
<dbReference type="Gene3D" id="2.30.40.10">
    <property type="entry name" value="Urease, subunit C, domain 1"/>
    <property type="match status" value="1"/>
</dbReference>
<comment type="caution">
    <text evidence="2">The sequence shown here is derived from an EMBL/GenBank/DDBJ whole genome shotgun (WGS) entry which is preliminary data.</text>
</comment>
<evidence type="ECO:0000259" key="1">
    <source>
        <dbReference type="Pfam" id="PF01979"/>
    </source>
</evidence>
<dbReference type="InterPro" id="IPR011059">
    <property type="entry name" value="Metal-dep_hydrolase_composite"/>
</dbReference>
<dbReference type="VEuPathDB" id="FungiDB:A1O9_06834"/>
<protein>
    <recommendedName>
        <fullName evidence="1">Amidohydrolase-related domain-containing protein</fullName>
    </recommendedName>
</protein>
<dbReference type="NCBIfam" id="NF006056">
    <property type="entry name" value="PRK08204.1"/>
    <property type="match status" value="1"/>
</dbReference>
<dbReference type="SUPFAM" id="SSF51556">
    <property type="entry name" value="Metallo-dependent hydrolases"/>
    <property type="match status" value="1"/>
</dbReference>
<dbReference type="Gene3D" id="3.20.20.140">
    <property type="entry name" value="Metal-dependent hydrolases"/>
    <property type="match status" value="1"/>
</dbReference>
<dbReference type="STRING" id="1182545.A0A072PM90"/>
<dbReference type="AlphaFoldDB" id="A0A072PM90"/>
<dbReference type="RefSeq" id="XP_013259235.1">
    <property type="nucleotide sequence ID" value="XM_013403781.1"/>
</dbReference>
<evidence type="ECO:0000313" key="3">
    <source>
        <dbReference type="Proteomes" id="UP000027920"/>
    </source>
</evidence>
<organism evidence="2 3">
    <name type="scientific">Exophiala aquamarina CBS 119918</name>
    <dbReference type="NCBI Taxonomy" id="1182545"/>
    <lineage>
        <taxon>Eukaryota</taxon>
        <taxon>Fungi</taxon>
        <taxon>Dikarya</taxon>
        <taxon>Ascomycota</taxon>
        <taxon>Pezizomycotina</taxon>
        <taxon>Eurotiomycetes</taxon>
        <taxon>Chaetothyriomycetidae</taxon>
        <taxon>Chaetothyriales</taxon>
        <taxon>Herpotrichiellaceae</taxon>
        <taxon>Exophiala</taxon>
    </lineage>
</organism>
<dbReference type="PANTHER" id="PTHR43794">
    <property type="entry name" value="AMINOHYDROLASE SSNA-RELATED"/>
    <property type="match status" value="1"/>
</dbReference>
<dbReference type="Proteomes" id="UP000027920">
    <property type="component" value="Unassembled WGS sequence"/>
</dbReference>
<dbReference type="InterPro" id="IPR006680">
    <property type="entry name" value="Amidohydro-rel"/>
</dbReference>
<sequence length="484" mass="52652">MSEGPKNAILFKGADVVSMDKNIGVCKNCDVLVQDATIVKVEPNIEAPEAEVIDARHCIISPGFVDGHHHMWQQLLRSIATDWSLADYLVVIRRCYGSLFTAEDVYAANHVAALDLIHNGVTTVVDHCHILNSPAHTDAAIKALKDSLIRGVFCYGFYENPQLPSEHSKFDATSSEFRAAAKTEDARRARKQHWKTNSWETDLLTFGLAPAEAETMGIDNLREQIALGRELGSTIITAHVSLGQYDPGQQIVRQLGESKTLGKDLLFSHGSSFTTEECEYLAAAKAGVVSTPETELQMGMGRPVAFRAEGHGCHVGLGIDITSNNANDMFNQMRLLLQAERARNNEELGAVPVRIKRRSLEALRMGTLGGAEALGIGHLVGSITPGKRADLIMVRCDDINVVPAVDPVGVLMFNANASNIDLTMINGKILKKNGKLVHADWHKLREDVRARTQRLVDAAGIILGDDAAGEESTLAEFSKMMSAA</sequence>
<keyword evidence="3" id="KW-1185">Reference proteome</keyword>
<dbReference type="EMBL" id="AMGV01000005">
    <property type="protein sequence ID" value="KEF56645.1"/>
    <property type="molecule type" value="Genomic_DNA"/>
</dbReference>
<dbReference type="GO" id="GO:0016810">
    <property type="term" value="F:hydrolase activity, acting on carbon-nitrogen (but not peptide) bonds"/>
    <property type="evidence" value="ECO:0007669"/>
    <property type="project" value="InterPro"/>
</dbReference>
<dbReference type="InterPro" id="IPR032466">
    <property type="entry name" value="Metal_Hydrolase"/>
</dbReference>
<feature type="domain" description="Amidohydrolase-related" evidence="1">
    <location>
        <begin position="59"/>
        <end position="430"/>
    </location>
</feature>
<dbReference type="Pfam" id="PF01979">
    <property type="entry name" value="Amidohydro_1"/>
    <property type="match status" value="1"/>
</dbReference>
<reference evidence="2 3" key="1">
    <citation type="submission" date="2013-03" db="EMBL/GenBank/DDBJ databases">
        <title>The Genome Sequence of Exophiala aquamarina CBS 119918.</title>
        <authorList>
            <consortium name="The Broad Institute Genomics Platform"/>
            <person name="Cuomo C."/>
            <person name="de Hoog S."/>
            <person name="Gorbushina A."/>
            <person name="Walker B."/>
            <person name="Young S.K."/>
            <person name="Zeng Q."/>
            <person name="Gargeya S."/>
            <person name="Fitzgerald M."/>
            <person name="Haas B."/>
            <person name="Abouelleil A."/>
            <person name="Allen A.W."/>
            <person name="Alvarado L."/>
            <person name="Arachchi H.M."/>
            <person name="Berlin A.M."/>
            <person name="Chapman S.B."/>
            <person name="Gainer-Dewar J."/>
            <person name="Goldberg J."/>
            <person name="Griggs A."/>
            <person name="Gujja S."/>
            <person name="Hansen M."/>
            <person name="Howarth C."/>
            <person name="Imamovic A."/>
            <person name="Ireland A."/>
            <person name="Larimer J."/>
            <person name="McCowan C."/>
            <person name="Murphy C."/>
            <person name="Pearson M."/>
            <person name="Poon T.W."/>
            <person name="Priest M."/>
            <person name="Roberts A."/>
            <person name="Saif S."/>
            <person name="Shea T."/>
            <person name="Sisk P."/>
            <person name="Sykes S."/>
            <person name="Wortman J."/>
            <person name="Nusbaum C."/>
            <person name="Birren B."/>
        </authorList>
    </citation>
    <scope>NUCLEOTIDE SEQUENCE [LARGE SCALE GENOMIC DNA]</scope>
    <source>
        <strain evidence="2 3">CBS 119918</strain>
    </source>
</reference>
<dbReference type="HOGENOM" id="CLU_012358_2_3_1"/>
<evidence type="ECO:0000313" key="2">
    <source>
        <dbReference type="EMBL" id="KEF56645.1"/>
    </source>
</evidence>
<dbReference type="SUPFAM" id="SSF51338">
    <property type="entry name" value="Composite domain of metallo-dependent hydrolases"/>
    <property type="match status" value="2"/>
</dbReference>
<dbReference type="InterPro" id="IPR050287">
    <property type="entry name" value="MTA/SAH_deaminase"/>
</dbReference>
<proteinExistence type="predicted"/>